<dbReference type="RefSeq" id="WP_007474784.1">
    <property type="nucleotide sequence ID" value="NZ_ABCJ01000006.1"/>
</dbReference>
<reference evidence="1 2" key="1">
    <citation type="journal article" date="2011" name="Stand. Genomic Sci.">
        <title>Draft genome sequence of Caminibacter mediatlanticus strain TB-2, an epsilonproteobacterium isolated from a deep-sea hydrothermal vent.</title>
        <authorList>
            <person name="Giovannelli D."/>
            <person name="Ferriera S."/>
            <person name="Johnson J."/>
            <person name="Kravitz S."/>
            <person name="Perez-Rodriguez I."/>
            <person name="Ricci J."/>
            <person name="O'Brien C."/>
            <person name="Voordeckers J.W."/>
            <person name="Bini E."/>
            <person name="Vetriani C."/>
        </authorList>
    </citation>
    <scope>NUCLEOTIDE SEQUENCE [LARGE SCALE GENOMIC DNA]</scope>
    <source>
        <strain evidence="1 2">TB-2</strain>
    </source>
</reference>
<accession>A0AAI9AGZ1</accession>
<proteinExistence type="predicted"/>
<protein>
    <recommendedName>
        <fullName evidence="3">DUF839 domain-containing protein</fullName>
    </recommendedName>
</protein>
<dbReference type="AlphaFoldDB" id="A0AAI9AGZ1"/>
<evidence type="ECO:0008006" key="3">
    <source>
        <dbReference type="Google" id="ProtNLM"/>
    </source>
</evidence>
<dbReference type="Proteomes" id="UP000003288">
    <property type="component" value="Unassembled WGS sequence"/>
</dbReference>
<name>A0AAI9AGZ1_9BACT</name>
<evidence type="ECO:0000313" key="1">
    <source>
        <dbReference type="EMBL" id="EDM23324.1"/>
    </source>
</evidence>
<dbReference type="InterPro" id="IPR008557">
    <property type="entry name" value="PhoX"/>
</dbReference>
<dbReference type="EMBL" id="ABCJ01000006">
    <property type="protein sequence ID" value="EDM23324.1"/>
    <property type="molecule type" value="Genomic_DNA"/>
</dbReference>
<dbReference type="PROSITE" id="PS51257">
    <property type="entry name" value="PROKAR_LIPOPROTEIN"/>
    <property type="match status" value="1"/>
</dbReference>
<dbReference type="PANTHER" id="PTHR35399:SF2">
    <property type="entry name" value="DUF839 DOMAIN-CONTAINING PROTEIN"/>
    <property type="match status" value="1"/>
</dbReference>
<sequence length="597" mass="66962">MKKLTLLSGLAAAFIITGCTQNNLSTPSNKTLTDKYTDKDLDVRYPITDTEKRKILHSKMIEINGKKYPLKYKTILKTGQVLNGEIFGLLKDENGNPIRLEDGSYYICNGQYGGSGPDHTEFIEKDGKIFMITQFECGIGAIYQTELKQDKDGELYPVDLKFISQSAYHGGWVHCAGIKTPWNTFLGSEEYEPDARKLDPTTGKLKGDEFYNDKAMYFGGDIKKASPYYYGWITEVAIVNKNGADIYTKHYSMGRFAHELAYVLPDKKTAYLTDDGTNCGFFMYKADKASDLSAGTLYAAKWIQVDDKNGGRAILKWIKLGHATDDEIREIVNEKPLFTDIFDIAKPEGATCPAGFTSINTRTGHECLRVKPGMEKAAAFLETRRYAAIKGATTEFRKAEGITYNPDNHKLYVAISQIAKGMEDKKKYGKPNPKYDLGGNNDIRLPVNKCGGVYALDLDNNYVAQNMYAVITGIPMKYPKNSPYHNKYNKCSINSIANPDNITYLPGSNILLIGEDTASHQIDLVWAFDTKTNKLSHRKATTIYGSETTSVMWQPNINGEMYINFVDQHPYGESDQDKMKSPEDAQSIVGYFHIIKK</sequence>
<dbReference type="Pfam" id="PF05787">
    <property type="entry name" value="PhoX"/>
    <property type="match status" value="1"/>
</dbReference>
<evidence type="ECO:0000313" key="2">
    <source>
        <dbReference type="Proteomes" id="UP000003288"/>
    </source>
</evidence>
<gene>
    <name evidence="1" type="ORF">CMTB2_08670</name>
</gene>
<dbReference type="PANTHER" id="PTHR35399">
    <property type="entry name" value="SLR8030 PROTEIN"/>
    <property type="match status" value="1"/>
</dbReference>
<comment type="caution">
    <text evidence="1">The sequence shown here is derived from an EMBL/GenBank/DDBJ whole genome shotgun (WGS) entry which is preliminary data.</text>
</comment>
<organism evidence="1 2">
    <name type="scientific">Caminibacter mediatlanticus TB-2</name>
    <dbReference type="NCBI Taxonomy" id="391592"/>
    <lineage>
        <taxon>Bacteria</taxon>
        <taxon>Pseudomonadati</taxon>
        <taxon>Campylobacterota</taxon>
        <taxon>Epsilonproteobacteria</taxon>
        <taxon>Nautiliales</taxon>
        <taxon>Nautiliaceae</taxon>
        <taxon>Caminibacter</taxon>
    </lineage>
</organism>